<organism evidence="1">
    <name type="scientific">Anguilla anguilla</name>
    <name type="common">European freshwater eel</name>
    <name type="synonym">Muraena anguilla</name>
    <dbReference type="NCBI Taxonomy" id="7936"/>
    <lineage>
        <taxon>Eukaryota</taxon>
        <taxon>Metazoa</taxon>
        <taxon>Chordata</taxon>
        <taxon>Craniata</taxon>
        <taxon>Vertebrata</taxon>
        <taxon>Euteleostomi</taxon>
        <taxon>Actinopterygii</taxon>
        <taxon>Neopterygii</taxon>
        <taxon>Teleostei</taxon>
        <taxon>Anguilliformes</taxon>
        <taxon>Anguillidae</taxon>
        <taxon>Anguilla</taxon>
    </lineage>
</organism>
<name>A0A0E9RSJ8_ANGAN</name>
<reference evidence="1" key="2">
    <citation type="journal article" date="2015" name="Fish Shellfish Immunol.">
        <title>Early steps in the European eel (Anguilla anguilla)-Vibrio vulnificus interaction in the gills: Role of the RtxA13 toxin.</title>
        <authorList>
            <person name="Callol A."/>
            <person name="Pajuelo D."/>
            <person name="Ebbesson L."/>
            <person name="Teles M."/>
            <person name="MacKenzie S."/>
            <person name="Amaro C."/>
        </authorList>
    </citation>
    <scope>NUCLEOTIDE SEQUENCE</scope>
</reference>
<accession>A0A0E9RSJ8</accession>
<proteinExistence type="predicted"/>
<protein>
    <submittedName>
        <fullName evidence="1">Uncharacterized protein</fullName>
    </submittedName>
</protein>
<reference evidence="1" key="1">
    <citation type="submission" date="2014-11" db="EMBL/GenBank/DDBJ databases">
        <authorList>
            <person name="Amaro Gonzalez C."/>
        </authorList>
    </citation>
    <scope>NUCLEOTIDE SEQUENCE</scope>
</reference>
<dbReference type="EMBL" id="GBXM01076443">
    <property type="protein sequence ID" value="JAH32134.1"/>
    <property type="molecule type" value="Transcribed_RNA"/>
</dbReference>
<evidence type="ECO:0000313" key="1">
    <source>
        <dbReference type="EMBL" id="JAH32134.1"/>
    </source>
</evidence>
<sequence>MGKYKQSLDIKGLKWFRTCP</sequence>
<dbReference type="AlphaFoldDB" id="A0A0E9RSJ8"/>